<evidence type="ECO:0000256" key="1">
    <source>
        <dbReference type="ARBA" id="ARBA00009477"/>
    </source>
</evidence>
<dbReference type="Gene3D" id="2.40.420.20">
    <property type="match status" value="1"/>
</dbReference>
<accession>A0A9W6FX91</accession>
<sequence>MTETSQSQDKRKILRETAKGLGVLLLLVLMMMWLAGAFIDKVEPGAPAAKPQPGAWKTEKVRKRDFPLIIDQVGTVRAHTLAQVSSRIMAQVKEILVREGDVVVGSDAGGSVSGGKKTADKTISKAALQSSKGGAADSGSGTVLARLDDGEILARLRQAEAQIAAMEKAMEVGKSKLTAARAQVNSAQANRDNVLADFKRYQDLYRNQAATGQQLDHAKAQKDMAEAQLQAHEQEVRAAQGEIEGTEARKKQAEAAAAEARVLLGYTLIRAPFTGKVIKKTVDVGDMASPGQTLFIVEGESRPEIHANLSESLLPQLKVGEAMEVHVDALKRTFQGNLREIVPMSDPSTRTVLVKVSLPDDPGLVNGLFGRLRVPYGRYESLVVPMEAVREVGQLVLVEVVDSEGYAQRRFVTLGRRHEGVVEVLSGLKENEEVIVP</sequence>
<keyword evidence="3" id="KW-0812">Transmembrane</keyword>
<comment type="similarity">
    <text evidence="1">Belongs to the membrane fusion protein (MFP) (TC 8.A.1) family.</text>
</comment>
<dbReference type="Pfam" id="PF25954">
    <property type="entry name" value="Beta-barrel_RND_2"/>
    <property type="match status" value="1"/>
</dbReference>
<evidence type="ECO:0000313" key="6">
    <source>
        <dbReference type="Proteomes" id="UP001144372"/>
    </source>
</evidence>
<feature type="transmembrane region" description="Helical" evidence="3">
    <location>
        <begin position="21"/>
        <end position="39"/>
    </location>
</feature>
<dbReference type="AlphaFoldDB" id="A0A9W6FX91"/>
<dbReference type="SUPFAM" id="SSF111369">
    <property type="entry name" value="HlyD-like secretion proteins"/>
    <property type="match status" value="2"/>
</dbReference>
<feature type="compositionally biased region" description="Basic and acidic residues" evidence="2">
    <location>
        <begin position="216"/>
        <end position="225"/>
    </location>
</feature>
<evidence type="ECO:0000256" key="2">
    <source>
        <dbReference type="SAM" id="MobiDB-lite"/>
    </source>
</evidence>
<keyword evidence="6" id="KW-1185">Reference proteome</keyword>
<dbReference type="GO" id="GO:0015562">
    <property type="term" value="F:efflux transmembrane transporter activity"/>
    <property type="evidence" value="ECO:0007669"/>
    <property type="project" value="TreeGrafter"/>
</dbReference>
<dbReference type="RefSeq" id="WP_281797005.1">
    <property type="nucleotide sequence ID" value="NZ_BSDR01000001.1"/>
</dbReference>
<dbReference type="Gene3D" id="2.40.30.170">
    <property type="match status" value="1"/>
</dbReference>
<keyword evidence="3" id="KW-0472">Membrane</keyword>
<feature type="region of interest" description="Disordered" evidence="2">
    <location>
        <begin position="212"/>
        <end position="238"/>
    </location>
</feature>
<organism evidence="5 6">
    <name type="scientific">Desulforhabdus amnigena</name>
    <dbReference type="NCBI Taxonomy" id="40218"/>
    <lineage>
        <taxon>Bacteria</taxon>
        <taxon>Pseudomonadati</taxon>
        <taxon>Thermodesulfobacteriota</taxon>
        <taxon>Syntrophobacteria</taxon>
        <taxon>Syntrophobacterales</taxon>
        <taxon>Syntrophobacteraceae</taxon>
        <taxon>Desulforhabdus</taxon>
    </lineage>
</organism>
<dbReference type="Gene3D" id="1.10.287.470">
    <property type="entry name" value="Helix hairpin bin"/>
    <property type="match status" value="1"/>
</dbReference>
<dbReference type="PANTHER" id="PTHR30469:SF15">
    <property type="entry name" value="HLYD FAMILY OF SECRETION PROTEINS"/>
    <property type="match status" value="1"/>
</dbReference>
<dbReference type="InterPro" id="IPR058792">
    <property type="entry name" value="Beta-barrel_RND_2"/>
</dbReference>
<dbReference type="NCBIfam" id="TIGR01730">
    <property type="entry name" value="RND_mfp"/>
    <property type="match status" value="1"/>
</dbReference>
<comment type="caution">
    <text evidence="5">The sequence shown here is derived from an EMBL/GenBank/DDBJ whole genome shotgun (WGS) entry which is preliminary data.</text>
</comment>
<reference evidence="5" key="1">
    <citation type="submission" date="2022-12" db="EMBL/GenBank/DDBJ databases">
        <title>Reference genome sequencing for broad-spectrum identification of bacterial and archaeal isolates by mass spectrometry.</title>
        <authorList>
            <person name="Sekiguchi Y."/>
            <person name="Tourlousse D.M."/>
        </authorList>
    </citation>
    <scope>NUCLEOTIDE SEQUENCE</scope>
    <source>
        <strain evidence="5">ASRB1</strain>
    </source>
</reference>
<name>A0A9W6FX91_9BACT</name>
<gene>
    <name evidence="5" type="ORF">DAMNIGENAA_39310</name>
</gene>
<feature type="domain" description="CusB-like beta-barrel" evidence="4">
    <location>
        <begin position="305"/>
        <end position="373"/>
    </location>
</feature>
<dbReference type="InterPro" id="IPR006143">
    <property type="entry name" value="RND_pump_MFP"/>
</dbReference>
<dbReference type="PANTHER" id="PTHR30469">
    <property type="entry name" value="MULTIDRUG RESISTANCE PROTEIN MDTA"/>
    <property type="match status" value="1"/>
</dbReference>
<dbReference type="Proteomes" id="UP001144372">
    <property type="component" value="Unassembled WGS sequence"/>
</dbReference>
<dbReference type="GO" id="GO:1990281">
    <property type="term" value="C:efflux pump complex"/>
    <property type="evidence" value="ECO:0007669"/>
    <property type="project" value="TreeGrafter"/>
</dbReference>
<evidence type="ECO:0000259" key="4">
    <source>
        <dbReference type="Pfam" id="PF25954"/>
    </source>
</evidence>
<keyword evidence="3" id="KW-1133">Transmembrane helix</keyword>
<evidence type="ECO:0000256" key="3">
    <source>
        <dbReference type="SAM" id="Phobius"/>
    </source>
</evidence>
<proteinExistence type="inferred from homology"/>
<protein>
    <recommendedName>
        <fullName evidence="4">CusB-like beta-barrel domain-containing protein</fullName>
    </recommendedName>
</protein>
<dbReference type="EMBL" id="BSDR01000001">
    <property type="protein sequence ID" value="GLI36498.1"/>
    <property type="molecule type" value="Genomic_DNA"/>
</dbReference>
<evidence type="ECO:0000313" key="5">
    <source>
        <dbReference type="EMBL" id="GLI36498.1"/>
    </source>
</evidence>